<reference evidence="2" key="1">
    <citation type="submission" date="2020-06" db="EMBL/GenBank/DDBJ databases">
        <title>Legume-microbial interactions unlock mineral nutrients during tropical forest succession.</title>
        <authorList>
            <person name="Epihov D.Z."/>
        </authorList>
    </citation>
    <scope>NUCLEOTIDE SEQUENCE [LARGE SCALE GENOMIC DNA]</scope>
    <source>
        <strain evidence="2">Pan2503</strain>
    </source>
</reference>
<evidence type="ECO:0000256" key="1">
    <source>
        <dbReference type="SAM" id="SignalP"/>
    </source>
</evidence>
<keyword evidence="3" id="KW-1185">Reference proteome</keyword>
<dbReference type="Gene3D" id="2.60.40.420">
    <property type="entry name" value="Cupredoxins - blue copper proteins"/>
    <property type="match status" value="1"/>
</dbReference>
<comment type="caution">
    <text evidence="2">The sequence shown here is derived from an EMBL/GenBank/DDBJ whole genome shotgun (WGS) entry which is preliminary data.</text>
</comment>
<feature type="chain" id="PRO_5030583415" description="RapA2 cadherin-like domain-containing protein" evidence="1">
    <location>
        <begin position="30"/>
        <end position="741"/>
    </location>
</feature>
<dbReference type="EMBL" id="JACDQQ010002253">
    <property type="protein sequence ID" value="MBA0087927.1"/>
    <property type="molecule type" value="Genomic_DNA"/>
</dbReference>
<accession>A0A7V8NV13</accession>
<proteinExistence type="predicted"/>
<sequence>MRSNYLKATIKAASLGTMILLFGTGLASAQVTVNLTANRQNASLSDGNVVPMWGWTCANAVTTTPSTSAGTGGGTCSTLTGTVQTGATVWQPPLITVPASATSLTISLTNALPVETSLVIVGLPGGSLGAPVREGAPRTHDPQTEVTWTTNIGGSFTPPSQGARVRSFAPEAAPNTGTQSYIWNNPKPGTYLIETGTYPSIQGPMGLYGVLVVTTAPVVTGTALTTAGTAYPGVTYDADVALLLSEIDPAQNGAVEKFVEAVAGCSTTTPGTGICSGTIDATHATAKWTLACGTQGPAATQNTCYPAAVNYTPLYYLVNGISFSKDTLSASAIQVPAAASTGNVLLRFVNAGLRLHMPSVNNLSMSLIAEDANVLPEVALAVSKGLTPKPKIQTEVYLPAGKVHDVIVKPANNGTATVAASAFSPANYQVFDRELSLSANASQHDSGMQAILQVAGGAPLTSSTPDPVADTYYCAPGVTLTVSDPGKGVMANDVNVFGVTLAGNPPNSTLTPFGGGSLTLNHNGTFTYTQPATNTTCGGTFTYYANGITTATAVVTISLSPTANAGNAPTANPVSYTSNVASVLKVGRPGALANDTDPNHYPLTAAFPAGTAGVTARPDGSATYVNGGLTVTLFPDGSFTAVRSGCPVTAPPTPCPAASFSFPHIAVNSEKIPSNSANVTAVFQTSSGLSVRVQDAKDHTVQITDYKWLIEQDRTFKIDPATQVNSGGATPVPSLATNFHT</sequence>
<keyword evidence="1" id="KW-0732">Signal</keyword>
<gene>
    <name evidence="2" type="ORF">HRJ53_23320</name>
</gene>
<dbReference type="InterPro" id="IPR008972">
    <property type="entry name" value="Cupredoxin"/>
</dbReference>
<protein>
    <recommendedName>
        <fullName evidence="4">RapA2 cadherin-like domain-containing protein</fullName>
    </recommendedName>
</protein>
<dbReference type="AlphaFoldDB" id="A0A7V8NV13"/>
<evidence type="ECO:0008006" key="4">
    <source>
        <dbReference type="Google" id="ProtNLM"/>
    </source>
</evidence>
<feature type="non-terminal residue" evidence="2">
    <location>
        <position position="741"/>
    </location>
</feature>
<organism evidence="2 3">
    <name type="scientific">Candidatus Acidiferrum panamense</name>
    <dbReference type="NCBI Taxonomy" id="2741543"/>
    <lineage>
        <taxon>Bacteria</taxon>
        <taxon>Pseudomonadati</taxon>
        <taxon>Acidobacteriota</taxon>
        <taxon>Terriglobia</taxon>
        <taxon>Candidatus Acidiferrales</taxon>
        <taxon>Candidatus Acidiferrum</taxon>
    </lineage>
</organism>
<evidence type="ECO:0000313" key="3">
    <source>
        <dbReference type="Proteomes" id="UP000567293"/>
    </source>
</evidence>
<name>A0A7V8NV13_9BACT</name>
<dbReference type="Proteomes" id="UP000567293">
    <property type="component" value="Unassembled WGS sequence"/>
</dbReference>
<feature type="signal peptide" evidence="1">
    <location>
        <begin position="1"/>
        <end position="29"/>
    </location>
</feature>
<evidence type="ECO:0000313" key="2">
    <source>
        <dbReference type="EMBL" id="MBA0087927.1"/>
    </source>
</evidence>